<dbReference type="SUPFAM" id="SSF57850">
    <property type="entry name" value="RING/U-box"/>
    <property type="match status" value="1"/>
</dbReference>
<dbReference type="EnsemblMetazoa" id="Aqu2.1.30849_001">
    <property type="protein sequence ID" value="Aqu2.1.30849_001"/>
    <property type="gene ID" value="Aqu2.1.30849"/>
</dbReference>
<dbReference type="KEGG" id="aqu:100634148"/>
<dbReference type="InterPro" id="IPR013083">
    <property type="entry name" value="Znf_RING/FYVE/PHD"/>
</dbReference>
<keyword evidence="2 4" id="KW-0863">Zinc-finger</keyword>
<dbReference type="Pfam" id="PF23202">
    <property type="entry name" value="PAH_ZNF598"/>
    <property type="match status" value="1"/>
</dbReference>
<dbReference type="GO" id="GO:0016567">
    <property type="term" value="P:protein ubiquitination"/>
    <property type="evidence" value="ECO:0007669"/>
    <property type="project" value="TreeGrafter"/>
</dbReference>
<dbReference type="InterPro" id="IPR056437">
    <property type="entry name" value="Znf-C2H2_ZNF598/HEL2"/>
</dbReference>
<dbReference type="InterPro" id="IPR013087">
    <property type="entry name" value="Znf_C2H2_type"/>
</dbReference>
<name>A0A1X7UTK2_AMPQE</name>
<reference evidence="7" key="2">
    <citation type="submission" date="2017-05" db="UniProtKB">
        <authorList>
            <consortium name="EnsemblMetazoa"/>
        </authorList>
    </citation>
    <scope>IDENTIFICATION</scope>
</reference>
<dbReference type="InterPro" id="IPR001841">
    <property type="entry name" value="Znf_RING"/>
</dbReference>
<evidence type="ECO:0000256" key="3">
    <source>
        <dbReference type="ARBA" id="ARBA00022833"/>
    </source>
</evidence>
<dbReference type="Pfam" id="PF23230">
    <property type="entry name" value="zf-C2H2_13"/>
    <property type="match status" value="1"/>
</dbReference>
<accession>A0A1X7UTK2</accession>
<dbReference type="InterPro" id="IPR044288">
    <property type="entry name" value="ZNF598/HEL2"/>
</dbReference>
<feature type="compositionally biased region" description="Basic residues" evidence="5">
    <location>
        <begin position="320"/>
        <end position="329"/>
    </location>
</feature>
<dbReference type="STRING" id="400682.A0A1X7UTK2"/>
<evidence type="ECO:0000313" key="7">
    <source>
        <dbReference type="EnsemblMetazoa" id="Aqu2.1.30849_001"/>
    </source>
</evidence>
<feature type="region of interest" description="Disordered" evidence="5">
    <location>
        <begin position="310"/>
        <end position="382"/>
    </location>
</feature>
<dbReference type="Pfam" id="PF25447">
    <property type="entry name" value="RING_ZNF598"/>
    <property type="match status" value="1"/>
</dbReference>
<evidence type="ECO:0000259" key="6">
    <source>
        <dbReference type="PROSITE" id="PS50089"/>
    </source>
</evidence>
<evidence type="ECO:0000256" key="4">
    <source>
        <dbReference type="PROSITE-ProRule" id="PRU00175"/>
    </source>
</evidence>
<dbReference type="InterPro" id="IPR017907">
    <property type="entry name" value="Znf_RING_CS"/>
</dbReference>
<dbReference type="AlphaFoldDB" id="A0A1X7UTK2"/>
<evidence type="ECO:0000256" key="2">
    <source>
        <dbReference type="ARBA" id="ARBA00022771"/>
    </source>
</evidence>
<dbReference type="GO" id="GO:0061630">
    <property type="term" value="F:ubiquitin protein ligase activity"/>
    <property type="evidence" value="ECO:0007669"/>
    <property type="project" value="InterPro"/>
</dbReference>
<dbReference type="EnsemblMetazoa" id="XM_019996937.1">
    <property type="protein sequence ID" value="XP_019852496.1"/>
    <property type="gene ID" value="LOC100634148"/>
</dbReference>
<keyword evidence="8" id="KW-1185">Reference proteome</keyword>
<dbReference type="PROSITE" id="PS00518">
    <property type="entry name" value="ZF_RING_1"/>
    <property type="match status" value="1"/>
</dbReference>
<feature type="region of interest" description="Disordered" evidence="5">
    <location>
        <begin position="532"/>
        <end position="613"/>
    </location>
</feature>
<dbReference type="eggNOG" id="KOG2231">
    <property type="taxonomic scope" value="Eukaryota"/>
</dbReference>
<feature type="compositionally biased region" description="Polar residues" evidence="5">
    <location>
        <begin position="354"/>
        <end position="366"/>
    </location>
</feature>
<dbReference type="PANTHER" id="PTHR22938:SF0">
    <property type="entry name" value="E3 UBIQUITIN-PROTEIN LIGASE ZNF598"/>
    <property type="match status" value="1"/>
</dbReference>
<proteinExistence type="predicted"/>
<evidence type="ECO:0000313" key="8">
    <source>
        <dbReference type="Proteomes" id="UP000007879"/>
    </source>
</evidence>
<dbReference type="InterPro" id="IPR057634">
    <property type="entry name" value="PAH_ZNF598/HEL2"/>
</dbReference>
<dbReference type="OrthoDB" id="3838338at2759"/>
<feature type="compositionally biased region" description="Polar residues" evidence="5">
    <location>
        <begin position="555"/>
        <end position="564"/>
    </location>
</feature>
<organism evidence="7">
    <name type="scientific">Amphimedon queenslandica</name>
    <name type="common">Sponge</name>
    <dbReference type="NCBI Taxonomy" id="400682"/>
    <lineage>
        <taxon>Eukaryota</taxon>
        <taxon>Metazoa</taxon>
        <taxon>Porifera</taxon>
        <taxon>Demospongiae</taxon>
        <taxon>Heteroscleromorpha</taxon>
        <taxon>Haplosclerida</taxon>
        <taxon>Niphatidae</taxon>
        <taxon>Amphimedon</taxon>
    </lineage>
</organism>
<keyword evidence="1" id="KW-0479">Metal-binding</keyword>
<dbReference type="GO" id="GO:0072344">
    <property type="term" value="P:rescue of stalled ribosome"/>
    <property type="evidence" value="ECO:0007669"/>
    <property type="project" value="InterPro"/>
</dbReference>
<feature type="compositionally biased region" description="Polar residues" evidence="5">
    <location>
        <begin position="373"/>
        <end position="382"/>
    </location>
</feature>
<evidence type="ECO:0000256" key="1">
    <source>
        <dbReference type="ARBA" id="ARBA00022723"/>
    </source>
</evidence>
<dbReference type="GO" id="GO:0043022">
    <property type="term" value="F:ribosome binding"/>
    <property type="evidence" value="ECO:0007669"/>
    <property type="project" value="TreeGrafter"/>
</dbReference>
<dbReference type="SMART" id="SM00355">
    <property type="entry name" value="ZnF_C2H2"/>
    <property type="match status" value="3"/>
</dbReference>
<dbReference type="PROSITE" id="PS00028">
    <property type="entry name" value="ZINC_FINGER_C2H2_1"/>
    <property type="match status" value="1"/>
</dbReference>
<protein>
    <recommendedName>
        <fullName evidence="6">RING-type domain-containing protein</fullName>
    </recommendedName>
</protein>
<evidence type="ECO:0000256" key="5">
    <source>
        <dbReference type="SAM" id="MobiDB-lite"/>
    </source>
</evidence>
<dbReference type="Proteomes" id="UP000007879">
    <property type="component" value="Unassembled WGS sequence"/>
</dbReference>
<dbReference type="PANTHER" id="PTHR22938">
    <property type="entry name" value="ZINC FINGER PROTEIN 598"/>
    <property type="match status" value="1"/>
</dbReference>
<dbReference type="GO" id="GO:0008270">
    <property type="term" value="F:zinc ion binding"/>
    <property type="evidence" value="ECO:0007669"/>
    <property type="project" value="UniProtKB-KW"/>
</dbReference>
<reference evidence="8" key="1">
    <citation type="journal article" date="2010" name="Nature">
        <title>The Amphimedon queenslandica genome and the evolution of animal complexity.</title>
        <authorList>
            <person name="Srivastava M."/>
            <person name="Simakov O."/>
            <person name="Chapman J."/>
            <person name="Fahey B."/>
            <person name="Gauthier M.E."/>
            <person name="Mitros T."/>
            <person name="Richards G.S."/>
            <person name="Conaco C."/>
            <person name="Dacre M."/>
            <person name="Hellsten U."/>
            <person name="Larroux C."/>
            <person name="Putnam N.H."/>
            <person name="Stanke M."/>
            <person name="Adamska M."/>
            <person name="Darling A."/>
            <person name="Degnan S.M."/>
            <person name="Oakley T.H."/>
            <person name="Plachetzki D.C."/>
            <person name="Zhai Y."/>
            <person name="Adamski M."/>
            <person name="Calcino A."/>
            <person name="Cummins S.F."/>
            <person name="Goodstein D.M."/>
            <person name="Harris C."/>
            <person name="Jackson D.J."/>
            <person name="Leys S.P."/>
            <person name="Shu S."/>
            <person name="Woodcroft B.J."/>
            <person name="Vervoort M."/>
            <person name="Kosik K.S."/>
            <person name="Manning G."/>
            <person name="Degnan B.M."/>
            <person name="Rokhsar D.S."/>
        </authorList>
    </citation>
    <scope>NUCLEOTIDE SEQUENCE [LARGE SCALE GENOMIC DNA]</scope>
</reference>
<keyword evidence="3" id="KW-0862">Zinc</keyword>
<dbReference type="InParanoid" id="A0A1X7UTK2"/>
<gene>
    <name evidence="7" type="primary">100634148</name>
</gene>
<sequence>MASKLPKTLKIQTERRLSMESACSLCCHETKEWVISPCDHHICLTCAARLRVLCDTKECPVCRENNEKVIVVEKRQSFVSIPSQKKLYDRKSGFLFESRELYAAFESLKIPRCIKCEEGGGTKRDEGGIGRGHEIGRPRFTNMKSLQDHLRKDHNLSMCDICVSNLKLFPHEYRLYTREQLARHRREGDPDDSAYKGHPLCQFCDERFLDTETLFFHLKNKHFWCHICEADGSQDYYASYAELRVHFRQSHYLCSEGPCRYEKFTTVFRTKLDFQAHKAKEHCKGLSKAEAKQLRQVDVGFVYSKAPEEVEGMPPVSQRQYHHTRQKRTSSKEIDDIETAKALSLTEQKKDTNSARSNSEENSPDQQIKDTHPLSNSCPIVRNTSLPSFSTVKISVEEPPNEWPLLDTDIKTQSKPSPPPHLLSSIPVAPPPGLTLTASKPPPGFNPSPPIAGPSNLKTEFDIFEMAQKILGNNKKKVNHFRKWSGQYLLGDLTASDYYGHCSDIFGSAWTEFGLQLVETLPDPIKRAELHSLFDRDKKPTTVPPGAVKPPPGLSVTQQPPSLRSKNKKAKHLQADLSDSRPWHSATQRSKVSLTEDEFPSLQNTGSKGPDAVTALSGWNVKVAVK</sequence>
<dbReference type="Gene3D" id="3.30.40.10">
    <property type="entry name" value="Zinc/RING finger domain, C3HC4 (zinc finger)"/>
    <property type="match status" value="1"/>
</dbReference>
<dbReference type="PROSITE" id="PS50089">
    <property type="entry name" value="ZF_RING_2"/>
    <property type="match status" value="1"/>
</dbReference>
<feature type="domain" description="RING-type" evidence="6">
    <location>
        <begin position="23"/>
        <end position="63"/>
    </location>
</feature>